<dbReference type="AlphaFoldDB" id="A0A919RJX3"/>
<evidence type="ECO:0000256" key="2">
    <source>
        <dbReference type="SAM" id="MobiDB-lite"/>
    </source>
</evidence>
<dbReference type="PANTHER" id="PTHR30204:SF97">
    <property type="entry name" value="MERR FAMILY REGULATORY PROTEIN"/>
    <property type="match status" value="1"/>
</dbReference>
<dbReference type="InterPro" id="IPR047057">
    <property type="entry name" value="MerR_fam"/>
</dbReference>
<evidence type="ECO:0000313" key="4">
    <source>
        <dbReference type="EMBL" id="GII95143.1"/>
    </source>
</evidence>
<dbReference type="GO" id="GO:0003677">
    <property type="term" value="F:DNA binding"/>
    <property type="evidence" value="ECO:0007669"/>
    <property type="project" value="UniProtKB-KW"/>
</dbReference>
<accession>A0A919RJX3</accession>
<feature type="compositionally biased region" description="Basic and acidic residues" evidence="2">
    <location>
        <begin position="10"/>
        <end position="32"/>
    </location>
</feature>
<dbReference type="Gene3D" id="1.10.1660.10">
    <property type="match status" value="1"/>
</dbReference>
<dbReference type="SUPFAM" id="SSF46955">
    <property type="entry name" value="Putative DNA-binding domain"/>
    <property type="match status" value="1"/>
</dbReference>
<name>A0A919RJX3_9ACTN</name>
<dbReference type="InterPro" id="IPR009061">
    <property type="entry name" value="DNA-bd_dom_put_sf"/>
</dbReference>
<reference evidence="4" key="1">
    <citation type="submission" date="2021-01" db="EMBL/GenBank/DDBJ databases">
        <title>Whole genome shotgun sequence of Sinosporangium siamense NBRC 109515.</title>
        <authorList>
            <person name="Komaki H."/>
            <person name="Tamura T."/>
        </authorList>
    </citation>
    <scope>NUCLEOTIDE SEQUENCE</scope>
    <source>
        <strain evidence="4">NBRC 109515</strain>
    </source>
</reference>
<keyword evidence="5" id="KW-1185">Reference proteome</keyword>
<dbReference type="PANTHER" id="PTHR30204">
    <property type="entry name" value="REDOX-CYCLING DRUG-SENSING TRANSCRIPTIONAL ACTIVATOR SOXR"/>
    <property type="match status" value="1"/>
</dbReference>
<evidence type="ECO:0000256" key="1">
    <source>
        <dbReference type="ARBA" id="ARBA00023125"/>
    </source>
</evidence>
<proteinExistence type="predicted"/>
<comment type="caution">
    <text evidence="4">The sequence shown here is derived from an EMBL/GenBank/DDBJ whole genome shotgun (WGS) entry which is preliminary data.</text>
</comment>
<gene>
    <name evidence="4" type="ORF">Ssi02_53740</name>
</gene>
<dbReference type="Proteomes" id="UP000606172">
    <property type="component" value="Unassembled WGS sequence"/>
</dbReference>
<evidence type="ECO:0000313" key="5">
    <source>
        <dbReference type="Proteomes" id="UP000606172"/>
    </source>
</evidence>
<dbReference type="EMBL" id="BOOW01000034">
    <property type="protein sequence ID" value="GII95143.1"/>
    <property type="molecule type" value="Genomic_DNA"/>
</dbReference>
<dbReference type="InterPro" id="IPR000551">
    <property type="entry name" value="MerR-type_HTH_dom"/>
</dbReference>
<dbReference type="SMART" id="SM00422">
    <property type="entry name" value="HTH_MERR"/>
    <property type="match status" value="1"/>
</dbReference>
<sequence>MEPGRNWRNGADDPGTRGEGRHHQPDPRHYDRVGLVVPSRAGANGYRYYNSTAVARLQRILLMRRPGMGLPTIAEVLAEKRAGSQLSSVA</sequence>
<protein>
    <recommendedName>
        <fullName evidence="3">HTH merR-type domain-containing protein</fullName>
    </recommendedName>
</protein>
<dbReference type="RefSeq" id="WP_380659679.1">
    <property type="nucleotide sequence ID" value="NZ_JBHLZQ010000035.1"/>
</dbReference>
<feature type="domain" description="HTH merR-type" evidence="3">
    <location>
        <begin position="28"/>
        <end position="79"/>
    </location>
</feature>
<feature type="region of interest" description="Disordered" evidence="2">
    <location>
        <begin position="1"/>
        <end position="33"/>
    </location>
</feature>
<dbReference type="PROSITE" id="PS50937">
    <property type="entry name" value="HTH_MERR_2"/>
    <property type="match status" value="1"/>
</dbReference>
<dbReference type="Pfam" id="PF13411">
    <property type="entry name" value="MerR_1"/>
    <property type="match status" value="1"/>
</dbReference>
<dbReference type="GO" id="GO:0003700">
    <property type="term" value="F:DNA-binding transcription factor activity"/>
    <property type="evidence" value="ECO:0007669"/>
    <property type="project" value="InterPro"/>
</dbReference>
<organism evidence="4 5">
    <name type="scientific">Sinosporangium siamense</name>
    <dbReference type="NCBI Taxonomy" id="1367973"/>
    <lineage>
        <taxon>Bacteria</taxon>
        <taxon>Bacillati</taxon>
        <taxon>Actinomycetota</taxon>
        <taxon>Actinomycetes</taxon>
        <taxon>Streptosporangiales</taxon>
        <taxon>Streptosporangiaceae</taxon>
        <taxon>Sinosporangium</taxon>
    </lineage>
</organism>
<evidence type="ECO:0000259" key="3">
    <source>
        <dbReference type="PROSITE" id="PS50937"/>
    </source>
</evidence>
<keyword evidence="1" id="KW-0238">DNA-binding</keyword>